<evidence type="ECO:0000313" key="2">
    <source>
        <dbReference type="Proteomes" id="UP000625976"/>
    </source>
</evidence>
<protein>
    <submittedName>
        <fullName evidence="1">Uncharacterized protein</fullName>
    </submittedName>
</protein>
<gene>
    <name evidence="1" type="ORF">GCM10010976_25350</name>
</gene>
<comment type="caution">
    <text evidence="1">The sequence shown here is derived from an EMBL/GenBank/DDBJ whole genome shotgun (WGS) entry which is preliminary data.</text>
</comment>
<sequence length="125" mass="14673">MVKKKLFLSSTDISQMTGLCMRSARNMMAYIREERKLGKQQVVSVFDFCICFHLPIHVVFMYINSNLFNKVALQEDELHYDFQKQVLESGDMSYLHHKDFDPFMTAKDLKARRDIEDLENATLIA</sequence>
<keyword evidence="2" id="KW-1185">Reference proteome</keyword>
<dbReference type="EMBL" id="BMFQ01000003">
    <property type="protein sequence ID" value="GGG53243.1"/>
    <property type="molecule type" value="Genomic_DNA"/>
</dbReference>
<evidence type="ECO:0000313" key="1">
    <source>
        <dbReference type="EMBL" id="GGG53243.1"/>
    </source>
</evidence>
<reference evidence="1" key="1">
    <citation type="journal article" date="2014" name="Int. J. Syst. Evol. Microbiol.">
        <title>Complete genome sequence of Corynebacterium casei LMG S-19264T (=DSM 44701T), isolated from a smear-ripened cheese.</title>
        <authorList>
            <consortium name="US DOE Joint Genome Institute (JGI-PGF)"/>
            <person name="Walter F."/>
            <person name="Albersmeier A."/>
            <person name="Kalinowski J."/>
            <person name="Ruckert C."/>
        </authorList>
    </citation>
    <scope>NUCLEOTIDE SEQUENCE</scope>
    <source>
        <strain evidence="1">CGMCC 1.12751</strain>
    </source>
</reference>
<dbReference type="AlphaFoldDB" id="A0A917GQ18"/>
<dbReference type="RefSeq" id="WP_188465446.1">
    <property type="nucleotide sequence ID" value="NZ_BMFQ01000003.1"/>
</dbReference>
<accession>A0A917GQ18</accession>
<name>A0A917GQ18_9FLAO</name>
<dbReference type="Proteomes" id="UP000625976">
    <property type="component" value="Unassembled WGS sequence"/>
</dbReference>
<proteinExistence type="predicted"/>
<organism evidence="1 2">
    <name type="scientific">Bizionia arctica</name>
    <dbReference type="NCBI Taxonomy" id="1495645"/>
    <lineage>
        <taxon>Bacteria</taxon>
        <taxon>Pseudomonadati</taxon>
        <taxon>Bacteroidota</taxon>
        <taxon>Flavobacteriia</taxon>
        <taxon>Flavobacteriales</taxon>
        <taxon>Flavobacteriaceae</taxon>
        <taxon>Bizionia</taxon>
    </lineage>
</organism>
<reference evidence="1" key="2">
    <citation type="submission" date="2020-09" db="EMBL/GenBank/DDBJ databases">
        <authorList>
            <person name="Sun Q."/>
            <person name="Zhou Y."/>
        </authorList>
    </citation>
    <scope>NUCLEOTIDE SEQUENCE</scope>
    <source>
        <strain evidence="1">CGMCC 1.12751</strain>
    </source>
</reference>